<reference evidence="1" key="1">
    <citation type="journal article" date="2023" name="G3 (Bethesda)">
        <title>A reference genome for the long-term kleptoplast-retaining sea slug Elysia crispata morphotype clarki.</title>
        <authorList>
            <person name="Eastman K.E."/>
            <person name="Pendleton A.L."/>
            <person name="Shaikh M.A."/>
            <person name="Suttiyut T."/>
            <person name="Ogas R."/>
            <person name="Tomko P."/>
            <person name="Gavelis G."/>
            <person name="Widhalm J.R."/>
            <person name="Wisecaver J.H."/>
        </authorList>
    </citation>
    <scope>NUCLEOTIDE SEQUENCE</scope>
    <source>
        <strain evidence="1">ECLA1</strain>
    </source>
</reference>
<evidence type="ECO:0000313" key="2">
    <source>
        <dbReference type="Proteomes" id="UP001283361"/>
    </source>
</evidence>
<name>A0AAE1BE44_9GAST</name>
<dbReference type="CDD" id="cd00037">
    <property type="entry name" value="CLECT"/>
    <property type="match status" value="1"/>
</dbReference>
<proteinExistence type="predicted"/>
<organism evidence="1 2">
    <name type="scientific">Elysia crispata</name>
    <name type="common">lettuce slug</name>
    <dbReference type="NCBI Taxonomy" id="231223"/>
    <lineage>
        <taxon>Eukaryota</taxon>
        <taxon>Metazoa</taxon>
        <taxon>Spiralia</taxon>
        <taxon>Lophotrochozoa</taxon>
        <taxon>Mollusca</taxon>
        <taxon>Gastropoda</taxon>
        <taxon>Heterobranchia</taxon>
        <taxon>Euthyneura</taxon>
        <taxon>Panpulmonata</taxon>
        <taxon>Sacoglossa</taxon>
        <taxon>Placobranchoidea</taxon>
        <taxon>Plakobranchidae</taxon>
        <taxon>Elysia</taxon>
    </lineage>
</organism>
<comment type="caution">
    <text evidence="1">The sequence shown here is derived from an EMBL/GenBank/DDBJ whole genome shotgun (WGS) entry which is preliminary data.</text>
</comment>
<dbReference type="AlphaFoldDB" id="A0AAE1BE44"/>
<dbReference type="EMBL" id="JAWDGP010000015">
    <property type="protein sequence ID" value="KAK3804410.1"/>
    <property type="molecule type" value="Genomic_DNA"/>
</dbReference>
<dbReference type="SUPFAM" id="SSF56436">
    <property type="entry name" value="C-type lectin-like"/>
    <property type="match status" value="1"/>
</dbReference>
<accession>A0AAE1BE44</accession>
<gene>
    <name evidence="1" type="ORF">RRG08_006710</name>
</gene>
<dbReference type="InterPro" id="IPR016187">
    <property type="entry name" value="CTDL_fold"/>
</dbReference>
<sequence length="248" mass="27208">MTRFSSNSNQMKASVLQVTIRSLSLVSVLLSRSCTTEAMHSDFFILPDQCKPAGCRTKCQDLGYEDLAALSTPEAFTYALKMMEPFLSGGISVNIGLLFSRTTNRLEWVDGSLPAPDTPWDSNPPTVNKVKPFGRMRNLGKIEMLGGADRKMAICGNSSDVQHAQGKSFHGQQPDSWGSNLNVTKAVSYLKCVTLCGLHNWCRAAEFHSELQTCTIFAHGMYDGLVPNVATSTFIRLSYSLLQPLSGR</sequence>
<keyword evidence="2" id="KW-1185">Reference proteome</keyword>
<evidence type="ECO:0000313" key="1">
    <source>
        <dbReference type="EMBL" id="KAK3804410.1"/>
    </source>
</evidence>
<dbReference type="Proteomes" id="UP001283361">
    <property type="component" value="Unassembled WGS sequence"/>
</dbReference>
<protein>
    <submittedName>
        <fullName evidence="1">Uncharacterized protein</fullName>
    </submittedName>
</protein>